<evidence type="ECO:0000256" key="1">
    <source>
        <dbReference type="SAM" id="MobiDB-lite"/>
    </source>
</evidence>
<dbReference type="EMBL" id="JANPWB010000004">
    <property type="protein sequence ID" value="KAJ1190982.1"/>
    <property type="molecule type" value="Genomic_DNA"/>
</dbReference>
<name>A0AAV7UTN6_PLEWA</name>
<keyword evidence="3" id="KW-1185">Reference proteome</keyword>
<sequence length="73" mass="7652">MGASLLGSNFVTGVRGLHYMKKPRSGIEGGQGLKGTSEEPDWGTPSMTAIVSRTKTPMDDTEGRDRGPGDSPS</sequence>
<protein>
    <submittedName>
        <fullName evidence="2">Uncharacterized protein</fullName>
    </submittedName>
</protein>
<dbReference type="AlphaFoldDB" id="A0AAV7UTN6"/>
<evidence type="ECO:0000313" key="2">
    <source>
        <dbReference type="EMBL" id="KAJ1190982.1"/>
    </source>
</evidence>
<proteinExistence type="predicted"/>
<dbReference type="Proteomes" id="UP001066276">
    <property type="component" value="Chromosome 2_2"/>
</dbReference>
<feature type="compositionally biased region" description="Polar residues" evidence="1">
    <location>
        <begin position="45"/>
        <end position="55"/>
    </location>
</feature>
<comment type="caution">
    <text evidence="2">The sequence shown here is derived from an EMBL/GenBank/DDBJ whole genome shotgun (WGS) entry which is preliminary data.</text>
</comment>
<organism evidence="2 3">
    <name type="scientific">Pleurodeles waltl</name>
    <name type="common">Iberian ribbed newt</name>
    <dbReference type="NCBI Taxonomy" id="8319"/>
    <lineage>
        <taxon>Eukaryota</taxon>
        <taxon>Metazoa</taxon>
        <taxon>Chordata</taxon>
        <taxon>Craniata</taxon>
        <taxon>Vertebrata</taxon>
        <taxon>Euteleostomi</taxon>
        <taxon>Amphibia</taxon>
        <taxon>Batrachia</taxon>
        <taxon>Caudata</taxon>
        <taxon>Salamandroidea</taxon>
        <taxon>Salamandridae</taxon>
        <taxon>Pleurodelinae</taxon>
        <taxon>Pleurodeles</taxon>
    </lineage>
</organism>
<evidence type="ECO:0000313" key="3">
    <source>
        <dbReference type="Proteomes" id="UP001066276"/>
    </source>
</evidence>
<reference evidence="2" key="1">
    <citation type="journal article" date="2022" name="bioRxiv">
        <title>Sequencing and chromosome-scale assembly of the giantPleurodeles waltlgenome.</title>
        <authorList>
            <person name="Brown T."/>
            <person name="Elewa A."/>
            <person name="Iarovenko S."/>
            <person name="Subramanian E."/>
            <person name="Araus A.J."/>
            <person name="Petzold A."/>
            <person name="Susuki M."/>
            <person name="Suzuki K.-i.T."/>
            <person name="Hayashi T."/>
            <person name="Toyoda A."/>
            <person name="Oliveira C."/>
            <person name="Osipova E."/>
            <person name="Leigh N.D."/>
            <person name="Simon A."/>
            <person name="Yun M.H."/>
        </authorList>
    </citation>
    <scope>NUCLEOTIDE SEQUENCE</scope>
    <source>
        <strain evidence="2">20211129_DDA</strain>
        <tissue evidence="2">Liver</tissue>
    </source>
</reference>
<feature type="region of interest" description="Disordered" evidence="1">
    <location>
        <begin position="21"/>
        <end position="73"/>
    </location>
</feature>
<accession>A0AAV7UTN6</accession>
<feature type="compositionally biased region" description="Basic and acidic residues" evidence="1">
    <location>
        <begin position="56"/>
        <end position="73"/>
    </location>
</feature>
<gene>
    <name evidence="2" type="ORF">NDU88_000299</name>
</gene>